<evidence type="ECO:0000256" key="2">
    <source>
        <dbReference type="ARBA" id="ARBA00008654"/>
    </source>
</evidence>
<dbReference type="GO" id="GO:0051213">
    <property type="term" value="F:dioxygenase activity"/>
    <property type="evidence" value="ECO:0007669"/>
    <property type="project" value="UniProtKB-KW"/>
</dbReference>
<evidence type="ECO:0000256" key="6">
    <source>
        <dbReference type="ARBA" id="ARBA00023004"/>
    </source>
</evidence>
<name>A0ABY6Q4S0_9GAMM</name>
<dbReference type="InterPro" id="IPR038492">
    <property type="entry name" value="GBBH-like_N_sf"/>
</dbReference>
<keyword evidence="4 8" id="KW-0223">Dioxygenase</keyword>
<protein>
    <submittedName>
        <fullName evidence="8">Gamma-butyrobetaine,2-oxoglutarate dioxygenase</fullName>
    </submittedName>
</protein>
<organism evidence="8 9">
    <name type="scientific">Candidatus Paraluminiphilus aquimaris</name>
    <dbReference type="NCBI Taxonomy" id="2518994"/>
    <lineage>
        <taxon>Bacteria</taxon>
        <taxon>Pseudomonadati</taxon>
        <taxon>Pseudomonadota</taxon>
        <taxon>Gammaproteobacteria</taxon>
        <taxon>Cellvibrionales</taxon>
        <taxon>Halieaceae</taxon>
        <taxon>Candidatus Paraluminiphilus</taxon>
    </lineage>
</organism>
<reference evidence="8 9" key="1">
    <citation type="submission" date="2019-02" db="EMBL/GenBank/DDBJ databases">
        <title>Halieaceae_genomes.</title>
        <authorList>
            <person name="Li S.-H."/>
        </authorList>
    </citation>
    <scope>NUCLEOTIDE SEQUENCE [LARGE SCALE GENOMIC DNA]</scope>
    <source>
        <strain evidence="8 9">JH123</strain>
    </source>
</reference>
<keyword evidence="3" id="KW-0479">Metal-binding</keyword>
<evidence type="ECO:0000256" key="4">
    <source>
        <dbReference type="ARBA" id="ARBA00022964"/>
    </source>
</evidence>
<dbReference type="InterPro" id="IPR003819">
    <property type="entry name" value="TauD/TfdA-like"/>
</dbReference>
<dbReference type="Gene3D" id="3.30.2020.30">
    <property type="match status" value="1"/>
</dbReference>
<dbReference type="RefSeq" id="WP_279243096.1">
    <property type="nucleotide sequence ID" value="NZ_CP036501.1"/>
</dbReference>
<keyword evidence="5" id="KW-0560">Oxidoreductase</keyword>
<dbReference type="PANTHER" id="PTHR10696:SF25">
    <property type="entry name" value="OXIDOREDUCTASE AIM17-RELATED"/>
    <property type="match status" value="1"/>
</dbReference>
<evidence type="ECO:0000256" key="3">
    <source>
        <dbReference type="ARBA" id="ARBA00022723"/>
    </source>
</evidence>
<evidence type="ECO:0000259" key="7">
    <source>
        <dbReference type="Pfam" id="PF02668"/>
    </source>
</evidence>
<comment type="cofactor">
    <cofactor evidence="1">
        <name>Fe(2+)</name>
        <dbReference type="ChEBI" id="CHEBI:29033"/>
    </cofactor>
</comment>
<proteinExistence type="inferred from homology"/>
<evidence type="ECO:0000313" key="8">
    <source>
        <dbReference type="EMBL" id="UZP74284.1"/>
    </source>
</evidence>
<dbReference type="Pfam" id="PF02668">
    <property type="entry name" value="TauD"/>
    <property type="match status" value="1"/>
</dbReference>
<accession>A0ABY6Q4S0</accession>
<evidence type="ECO:0000256" key="5">
    <source>
        <dbReference type="ARBA" id="ARBA00023002"/>
    </source>
</evidence>
<dbReference type="SUPFAM" id="SSF51197">
    <property type="entry name" value="Clavaminate synthase-like"/>
    <property type="match status" value="1"/>
</dbReference>
<gene>
    <name evidence="8" type="ORF">E0F26_05775</name>
</gene>
<keyword evidence="6" id="KW-0408">Iron</keyword>
<dbReference type="InterPro" id="IPR042098">
    <property type="entry name" value="TauD-like_sf"/>
</dbReference>
<dbReference type="EMBL" id="CP036501">
    <property type="protein sequence ID" value="UZP74284.1"/>
    <property type="molecule type" value="Genomic_DNA"/>
</dbReference>
<keyword evidence="9" id="KW-1185">Reference proteome</keyword>
<feature type="domain" description="TauD/TfdA-like" evidence="7">
    <location>
        <begin position="140"/>
        <end position="382"/>
    </location>
</feature>
<comment type="similarity">
    <text evidence="2">Belongs to the gamma-BBH/TMLD family.</text>
</comment>
<dbReference type="PANTHER" id="PTHR10696">
    <property type="entry name" value="GAMMA-BUTYROBETAINE HYDROXYLASE-RELATED"/>
    <property type="match status" value="1"/>
</dbReference>
<evidence type="ECO:0000313" key="9">
    <source>
        <dbReference type="Proteomes" id="UP001317963"/>
    </source>
</evidence>
<dbReference type="Gene3D" id="3.60.130.10">
    <property type="entry name" value="Clavaminate synthase-like"/>
    <property type="match status" value="1"/>
</dbReference>
<sequence length="403" mass="44933">MNTLTSLSSQALTPDFYDYEPNPIASVVCEGDFVCVFWPDDVKLACYKFWLRENTVGQGGIDLATRECILDPADLSDDMSVKSAVVDSAGDLIVQWCHDQQRSVYHSGWLRHIAENQHRPSSWLPMAQAWTTSSMDEVPRVDGAWALESDEAILALLNNLMVSGACVLENSPTHEGYLLDLAERIGPVRDSNFGRLWDVRADIDLAGDAKTNTTANTGLRLGPHSDLPTRETPPGFQFLHCLINDADGGASTLTDGAALVQALEREYPEAFELLCTRHWIFFNRGPGIDHRWSAPIIDYLPGSDIPTIRAFYPVRAFPSMAVEDVAGCYEALRLFHRMADEPEFELKFRLTAGDILCFDNRRVLHGRDAFTGSGKRHLQGIYIDRDEIMSRGRALNRAAKINA</sequence>
<evidence type="ECO:0000256" key="1">
    <source>
        <dbReference type="ARBA" id="ARBA00001954"/>
    </source>
</evidence>
<dbReference type="CDD" id="cd00250">
    <property type="entry name" value="CAS_like"/>
    <property type="match status" value="1"/>
</dbReference>
<dbReference type="InterPro" id="IPR050411">
    <property type="entry name" value="AlphaKG_dependent_hydroxylases"/>
</dbReference>
<dbReference type="Proteomes" id="UP001317963">
    <property type="component" value="Chromosome"/>
</dbReference>